<evidence type="ECO:0000313" key="2">
    <source>
        <dbReference type="EMBL" id="OGZ24445.1"/>
    </source>
</evidence>
<sequence>MAAKWVWKKLPKTRRGIGWTLLVFVFLVALFVLVYILLTGDAEAQRFVMWGLWIAVLLLAGVALLKVVILVKRRMDWRTKNARRRAAKKKNKAQIAAVRKKFWNQPSFWVWLVLAVSALVLAPMAPILIPPDLMVLLPRASQVKELLAIALEIAIVVVLAVWLKRCLVQVGSVEVPAQAVLARFGRPIDAVGPGLYFCFKPFERFKIFPTGQYFFNFLITEGLYTKESGGLSSQPLKVAATIYLRFPRVDRNYRFPIRDAAGNIVWEGTSGHNLLMHHLYFRLPIRDLMATDTVDKLGVFFERGVMGGLRHVMSGKTSKQCKEEKPSIEAETANYLLTETGNPFFECGLPKECVDLEITQVKLPDETEKAYIEPELAQKRAEAAVHEKESIQLIVAAYKDAGVSPDIAGILVAGIVGGREKMTIADLRDFKILEAAGKWPARP</sequence>
<dbReference type="Proteomes" id="UP000176216">
    <property type="component" value="Unassembled WGS sequence"/>
</dbReference>
<accession>A0A1G2EF84</accession>
<keyword evidence="1" id="KW-0472">Membrane</keyword>
<evidence type="ECO:0000313" key="3">
    <source>
        <dbReference type="Proteomes" id="UP000176216"/>
    </source>
</evidence>
<organism evidence="2 3">
    <name type="scientific">Candidatus Nealsonbacteria bacterium RIFCSPLOWO2_02_39_8</name>
    <dbReference type="NCBI Taxonomy" id="1801674"/>
    <lineage>
        <taxon>Bacteria</taxon>
        <taxon>Candidatus Nealsoniibacteriota</taxon>
    </lineage>
</organism>
<gene>
    <name evidence="2" type="ORF">A2W71_02020</name>
</gene>
<comment type="caution">
    <text evidence="2">The sequence shown here is derived from an EMBL/GenBank/DDBJ whole genome shotgun (WGS) entry which is preliminary data.</text>
</comment>
<proteinExistence type="predicted"/>
<keyword evidence="1" id="KW-0812">Transmembrane</keyword>
<reference evidence="2 3" key="1">
    <citation type="journal article" date="2016" name="Nat. Commun.">
        <title>Thousands of microbial genomes shed light on interconnected biogeochemical processes in an aquifer system.</title>
        <authorList>
            <person name="Anantharaman K."/>
            <person name="Brown C.T."/>
            <person name="Hug L.A."/>
            <person name="Sharon I."/>
            <person name="Castelle C.J."/>
            <person name="Probst A.J."/>
            <person name="Thomas B.C."/>
            <person name="Singh A."/>
            <person name="Wilkins M.J."/>
            <person name="Karaoz U."/>
            <person name="Brodie E.L."/>
            <person name="Williams K.H."/>
            <person name="Hubbard S.S."/>
            <person name="Banfield J.F."/>
        </authorList>
    </citation>
    <scope>NUCLEOTIDE SEQUENCE [LARGE SCALE GENOMIC DNA]</scope>
</reference>
<name>A0A1G2EF84_9BACT</name>
<feature type="transmembrane region" description="Helical" evidence="1">
    <location>
        <begin position="108"/>
        <end position="126"/>
    </location>
</feature>
<protein>
    <submittedName>
        <fullName evidence="2">Uncharacterized protein</fullName>
    </submittedName>
</protein>
<evidence type="ECO:0000256" key="1">
    <source>
        <dbReference type="SAM" id="Phobius"/>
    </source>
</evidence>
<keyword evidence="1" id="KW-1133">Transmembrane helix</keyword>
<feature type="transmembrane region" description="Helical" evidence="1">
    <location>
        <begin position="146"/>
        <end position="163"/>
    </location>
</feature>
<dbReference type="AlphaFoldDB" id="A0A1G2EF84"/>
<feature type="transmembrane region" description="Helical" evidence="1">
    <location>
        <begin position="50"/>
        <end position="71"/>
    </location>
</feature>
<dbReference type="EMBL" id="MHMJ01000050">
    <property type="protein sequence ID" value="OGZ24445.1"/>
    <property type="molecule type" value="Genomic_DNA"/>
</dbReference>
<feature type="transmembrane region" description="Helical" evidence="1">
    <location>
        <begin position="16"/>
        <end position="38"/>
    </location>
</feature>